<dbReference type="GO" id="GO:0008324">
    <property type="term" value="F:monoatomic cation transmembrane transporter activity"/>
    <property type="evidence" value="ECO:0007669"/>
    <property type="project" value="TreeGrafter"/>
</dbReference>
<dbReference type="InParanoid" id="A0A165PWC0"/>
<feature type="compositionally biased region" description="Acidic residues" evidence="7">
    <location>
        <begin position="276"/>
        <end position="288"/>
    </location>
</feature>
<dbReference type="EMBL" id="KV425886">
    <property type="protein sequence ID" value="KZW02752.1"/>
    <property type="molecule type" value="Genomic_DNA"/>
</dbReference>
<feature type="transmembrane region" description="Helical" evidence="8">
    <location>
        <begin position="640"/>
        <end position="660"/>
    </location>
</feature>
<feature type="transmembrane region" description="Helical" evidence="8">
    <location>
        <begin position="517"/>
        <end position="541"/>
    </location>
</feature>
<evidence type="ECO:0000256" key="1">
    <source>
        <dbReference type="ARBA" id="ARBA00004141"/>
    </source>
</evidence>
<dbReference type="STRING" id="1314781.A0A165PWC0"/>
<dbReference type="PANTHER" id="PTHR12266:SF0">
    <property type="entry name" value="MITOCHONDRIAL SODIUM_CALCIUM EXCHANGER PROTEIN"/>
    <property type="match status" value="1"/>
</dbReference>
<evidence type="ECO:0000256" key="5">
    <source>
        <dbReference type="ARBA" id="ARBA00022989"/>
    </source>
</evidence>
<dbReference type="InterPro" id="IPR004837">
    <property type="entry name" value="NaCa_Exmemb"/>
</dbReference>
<feature type="transmembrane region" description="Helical" evidence="8">
    <location>
        <begin position="170"/>
        <end position="191"/>
    </location>
</feature>
<accession>A0A165PWC0</accession>
<feature type="signal peptide" evidence="9">
    <location>
        <begin position="1"/>
        <end position="18"/>
    </location>
</feature>
<feature type="transmembrane region" description="Helical" evidence="8">
    <location>
        <begin position="773"/>
        <end position="796"/>
    </location>
</feature>
<evidence type="ECO:0000256" key="4">
    <source>
        <dbReference type="ARBA" id="ARBA00022692"/>
    </source>
</evidence>
<keyword evidence="4 8" id="KW-0812">Transmembrane</keyword>
<protein>
    <recommendedName>
        <fullName evidence="10">Sodium/calcium exchanger membrane region domain-containing protein</fullName>
    </recommendedName>
</protein>
<evidence type="ECO:0000256" key="9">
    <source>
        <dbReference type="SAM" id="SignalP"/>
    </source>
</evidence>
<feature type="domain" description="Sodium/calcium exchanger membrane region" evidence="10">
    <location>
        <begin position="107"/>
        <end position="246"/>
    </location>
</feature>
<dbReference type="AlphaFoldDB" id="A0A165PWC0"/>
<name>A0A165PWC0_EXIGL</name>
<gene>
    <name evidence="11" type="ORF">EXIGLDRAFT_636768</name>
</gene>
<feature type="transmembrane region" description="Helical" evidence="8">
    <location>
        <begin position="733"/>
        <end position="761"/>
    </location>
</feature>
<sequence>MLGKLAFVVALVFNVVLIAQHNSNTDLAGAEQRIRIRSLPSALVAAAQQPADDADVCRPSTLPQYEQCAHVRDQCTIHKTALNIPYLRSYFCASTAARPALFTGFVIWLIFLFSTLGITASDFFCPNLATIANVLGLDETVAGVTFLAFGNGSPDLFSTFSAMKANSGSLAVGELVGAASFITSVVVGSLCIIRPFQVPRISFLRDVGFFTVAITMLLVFCVDGKIHAWEAGLMVLLYATYVIVVVLGTWLEKRYDRKRAREQQVRAEYQDDDETTIDDLEPYRDDDESLRPSLDTGRPRAISHPNLRRSTSSQSMLRPELMHSGASIPARLSSSEVLNSQQGSAIHQMPSFSLLGALEFRDVIAALRTQSTAAALNVFEGPVSPYAGGRYGRSRALSRTSSQMPSRRQSGIDQTSTPWDSSLGLPLNERRSEDSTQEPPTVITDLASVPPPADIQPAAKVSPTLPSIAVVSPVSPTLVQPQLDLDGAGKRAVSASVSRRVYRTLFPSLQNFGSKSWLGRIAAILSVPALLALTVTLPVVVTPDPHDIPQIVSPTEHIREARLVDIEEGSEHENGNGNGHMADYVAGELREGLEEVLYAEEEVLEAMHGVQYSKWLMATQCVLGPLLCWLVLLSQRRHAWWYLLAIFVASLAVAVLVVLFSDRGNDPAARNARTFMGFGIAVVWIMAIADEVVAVLQTCGHIFGLSDAIIGLTIFAVGNSMGDFVADLSVASFAPLMAFAACFGGPMLNILLGIGLSGSFLISAEGSGEPYRLHFSTTLLVSTVGLLALLLGTMLFVPWNNYMLTKRWGLFLIVAYITIMTINIVVEVKGL</sequence>
<dbReference type="InterPro" id="IPR044880">
    <property type="entry name" value="NCX_ion-bd_dom_sf"/>
</dbReference>
<comment type="similarity">
    <text evidence="2">Belongs to the Ca(2+):cation antiporter (CaCA) (TC 2.A.19) family.</text>
</comment>
<feature type="region of interest" description="Disordered" evidence="7">
    <location>
        <begin position="389"/>
        <end position="445"/>
    </location>
</feature>
<feature type="transmembrane region" description="Helical" evidence="8">
    <location>
        <begin position="701"/>
        <end position="721"/>
    </location>
</feature>
<evidence type="ECO:0000313" key="12">
    <source>
        <dbReference type="Proteomes" id="UP000077266"/>
    </source>
</evidence>
<feature type="transmembrane region" description="Helical" evidence="8">
    <location>
        <begin position="226"/>
        <end position="251"/>
    </location>
</feature>
<feature type="transmembrane region" description="Helical" evidence="8">
    <location>
        <begin position="131"/>
        <end position="150"/>
    </location>
</feature>
<keyword evidence="6 8" id="KW-0472">Membrane</keyword>
<feature type="transmembrane region" description="Helical" evidence="8">
    <location>
        <begin position="203"/>
        <end position="220"/>
    </location>
</feature>
<feature type="transmembrane region" description="Helical" evidence="8">
    <location>
        <begin position="615"/>
        <end position="633"/>
    </location>
</feature>
<keyword evidence="3" id="KW-0813">Transport</keyword>
<evidence type="ECO:0000256" key="6">
    <source>
        <dbReference type="ARBA" id="ARBA00023136"/>
    </source>
</evidence>
<feature type="domain" description="Sodium/calcium exchanger membrane region" evidence="10">
    <location>
        <begin position="675"/>
        <end position="824"/>
    </location>
</feature>
<feature type="transmembrane region" description="Helical" evidence="8">
    <location>
        <begin position="672"/>
        <end position="689"/>
    </location>
</feature>
<proteinExistence type="inferred from homology"/>
<keyword evidence="9" id="KW-0732">Signal</keyword>
<reference evidence="11 12" key="1">
    <citation type="journal article" date="2016" name="Mol. Biol. Evol.">
        <title>Comparative Genomics of Early-Diverging Mushroom-Forming Fungi Provides Insights into the Origins of Lignocellulose Decay Capabilities.</title>
        <authorList>
            <person name="Nagy L.G."/>
            <person name="Riley R."/>
            <person name="Tritt A."/>
            <person name="Adam C."/>
            <person name="Daum C."/>
            <person name="Floudas D."/>
            <person name="Sun H."/>
            <person name="Yadav J.S."/>
            <person name="Pangilinan J."/>
            <person name="Larsson K.H."/>
            <person name="Matsuura K."/>
            <person name="Barry K."/>
            <person name="Labutti K."/>
            <person name="Kuo R."/>
            <person name="Ohm R.A."/>
            <person name="Bhattacharya S.S."/>
            <person name="Shirouzu T."/>
            <person name="Yoshinaga Y."/>
            <person name="Martin F.M."/>
            <person name="Grigoriev I.V."/>
            <person name="Hibbett D.S."/>
        </authorList>
    </citation>
    <scope>NUCLEOTIDE SEQUENCE [LARGE SCALE GENOMIC DNA]</scope>
    <source>
        <strain evidence="11 12">HHB12029</strain>
    </source>
</reference>
<keyword evidence="12" id="KW-1185">Reference proteome</keyword>
<feature type="region of interest" description="Disordered" evidence="7">
    <location>
        <begin position="276"/>
        <end position="316"/>
    </location>
</feature>
<dbReference type="GO" id="GO:0016020">
    <property type="term" value="C:membrane"/>
    <property type="evidence" value="ECO:0007669"/>
    <property type="project" value="UniProtKB-SubCell"/>
</dbReference>
<evidence type="ECO:0000256" key="2">
    <source>
        <dbReference type="ARBA" id="ARBA00008170"/>
    </source>
</evidence>
<feature type="compositionally biased region" description="Polar residues" evidence="7">
    <location>
        <begin position="397"/>
        <end position="420"/>
    </location>
</feature>
<evidence type="ECO:0000256" key="3">
    <source>
        <dbReference type="ARBA" id="ARBA00022448"/>
    </source>
</evidence>
<feature type="chain" id="PRO_5007864416" description="Sodium/calcium exchanger membrane region domain-containing protein" evidence="9">
    <location>
        <begin position="19"/>
        <end position="831"/>
    </location>
</feature>
<dbReference type="GO" id="GO:0006874">
    <property type="term" value="P:intracellular calcium ion homeostasis"/>
    <property type="evidence" value="ECO:0007669"/>
    <property type="project" value="TreeGrafter"/>
</dbReference>
<dbReference type="Gene3D" id="1.20.1420.30">
    <property type="entry name" value="NCX, central ion-binding region"/>
    <property type="match status" value="2"/>
</dbReference>
<dbReference type="InterPro" id="IPR051359">
    <property type="entry name" value="CaCA_antiporter"/>
</dbReference>
<dbReference type="OrthoDB" id="407410at2759"/>
<feature type="transmembrane region" description="Helical" evidence="8">
    <location>
        <begin position="808"/>
        <end position="826"/>
    </location>
</feature>
<dbReference type="Pfam" id="PF01699">
    <property type="entry name" value="Na_Ca_ex"/>
    <property type="match status" value="2"/>
</dbReference>
<dbReference type="FunCoup" id="A0A165PWC0">
    <property type="interactions" value="61"/>
</dbReference>
<keyword evidence="5 8" id="KW-1133">Transmembrane helix</keyword>
<dbReference type="Proteomes" id="UP000077266">
    <property type="component" value="Unassembled WGS sequence"/>
</dbReference>
<evidence type="ECO:0000259" key="10">
    <source>
        <dbReference type="Pfam" id="PF01699"/>
    </source>
</evidence>
<organism evidence="11 12">
    <name type="scientific">Exidia glandulosa HHB12029</name>
    <dbReference type="NCBI Taxonomy" id="1314781"/>
    <lineage>
        <taxon>Eukaryota</taxon>
        <taxon>Fungi</taxon>
        <taxon>Dikarya</taxon>
        <taxon>Basidiomycota</taxon>
        <taxon>Agaricomycotina</taxon>
        <taxon>Agaricomycetes</taxon>
        <taxon>Auriculariales</taxon>
        <taxon>Exidiaceae</taxon>
        <taxon>Exidia</taxon>
    </lineage>
</organism>
<evidence type="ECO:0000313" key="11">
    <source>
        <dbReference type="EMBL" id="KZW02752.1"/>
    </source>
</evidence>
<evidence type="ECO:0000256" key="8">
    <source>
        <dbReference type="SAM" id="Phobius"/>
    </source>
</evidence>
<feature type="transmembrane region" description="Helical" evidence="8">
    <location>
        <begin position="100"/>
        <end position="119"/>
    </location>
</feature>
<evidence type="ECO:0000256" key="7">
    <source>
        <dbReference type="SAM" id="MobiDB-lite"/>
    </source>
</evidence>
<comment type="subcellular location">
    <subcellularLocation>
        <location evidence="1">Membrane</location>
        <topology evidence="1">Multi-pass membrane protein</topology>
    </subcellularLocation>
</comment>
<dbReference type="PANTHER" id="PTHR12266">
    <property type="entry name" value="NA+/CA2+ K+ INDEPENDENT EXCHANGER"/>
    <property type="match status" value="1"/>
</dbReference>